<keyword evidence="2" id="KW-0067">ATP-binding</keyword>
<dbReference type="InterPro" id="IPR016188">
    <property type="entry name" value="PurM-like_N"/>
</dbReference>
<dbReference type="InterPro" id="IPR036676">
    <property type="entry name" value="PurM-like_C_sf"/>
</dbReference>
<feature type="binding site" evidence="2">
    <location>
        <position position="42"/>
    </location>
    <ligand>
        <name>Mg(2+)</name>
        <dbReference type="ChEBI" id="CHEBI:18420"/>
        <label>2</label>
    </ligand>
</feature>
<feature type="binding site" evidence="2">
    <location>
        <begin position="116"/>
        <end position="117"/>
    </location>
    <ligand>
        <name>ATP</name>
        <dbReference type="ChEBI" id="CHEBI:30616"/>
    </ligand>
</feature>
<dbReference type="HAMAP" id="MF_02128">
    <property type="entry name" value="TMP_kinase"/>
    <property type="match status" value="1"/>
</dbReference>
<gene>
    <name evidence="2 5" type="primary">thiL</name>
    <name evidence="5" type="ORF">ABNW52_08505</name>
</gene>
<dbReference type="Gene3D" id="3.90.650.10">
    <property type="entry name" value="PurM-like C-terminal domain"/>
    <property type="match status" value="1"/>
</dbReference>
<dbReference type="EMBL" id="JBEFLD010000004">
    <property type="protein sequence ID" value="MEQ6290655.1"/>
    <property type="molecule type" value="Genomic_DNA"/>
</dbReference>
<reference evidence="5" key="1">
    <citation type="submission" date="2024-06" db="EMBL/GenBank/DDBJ databases">
        <title>Genome sequence of Vogesella sp. MAHUQ-64.</title>
        <authorList>
            <person name="Huq M.A."/>
        </authorList>
    </citation>
    <scope>NUCLEOTIDE SEQUENCE</scope>
    <source>
        <strain evidence="5">MAHUQ-64</strain>
    </source>
</reference>
<feature type="domain" description="PurM-like C-terminal" evidence="4">
    <location>
        <begin position="145"/>
        <end position="289"/>
    </location>
</feature>
<comment type="caution">
    <text evidence="2">Lacks conserved residue(s) required for the propagation of feature annotation.</text>
</comment>
<feature type="binding site" evidence="2">
    <location>
        <position position="70"/>
    </location>
    <ligand>
        <name>Mg(2+)</name>
        <dbReference type="ChEBI" id="CHEBI:18420"/>
        <label>3</label>
    </ligand>
</feature>
<keyword evidence="2" id="KW-0479">Metal-binding</keyword>
<feature type="binding site" evidence="2">
    <location>
        <position position="25"/>
    </location>
    <ligand>
        <name>Mg(2+)</name>
        <dbReference type="ChEBI" id="CHEBI:18420"/>
        <label>4</label>
    </ligand>
</feature>
<keyword evidence="6" id="KW-1185">Reference proteome</keyword>
<feature type="binding site" evidence="2">
    <location>
        <position position="141"/>
    </location>
    <ligand>
        <name>ATP</name>
        <dbReference type="ChEBI" id="CHEBI:30616"/>
    </ligand>
</feature>
<dbReference type="InterPro" id="IPR010918">
    <property type="entry name" value="PurM-like_C_dom"/>
</dbReference>
<dbReference type="CDD" id="cd02194">
    <property type="entry name" value="ThiL"/>
    <property type="match status" value="1"/>
</dbReference>
<dbReference type="Pfam" id="PF02769">
    <property type="entry name" value="AIRS_C"/>
    <property type="match status" value="1"/>
</dbReference>
<feature type="binding site" evidence="2">
    <location>
        <position position="208"/>
    </location>
    <ligand>
        <name>Mg(2+)</name>
        <dbReference type="ChEBI" id="CHEBI:18420"/>
        <label>5</label>
    </ligand>
</feature>
<dbReference type="GO" id="GO:0009030">
    <property type="term" value="F:thiamine-phosphate kinase activity"/>
    <property type="evidence" value="ECO:0007669"/>
    <property type="project" value="UniProtKB-EC"/>
</dbReference>
<evidence type="ECO:0000313" key="6">
    <source>
        <dbReference type="Proteomes" id="UP001433638"/>
    </source>
</evidence>
<comment type="miscellaneous">
    <text evidence="2">Reaction mechanism of ThiL seems to utilize a direct, inline transfer of the gamma-phosphate of ATP to TMP rather than a phosphorylated enzyme intermediate.</text>
</comment>
<dbReference type="RefSeq" id="WP_349586365.1">
    <property type="nucleotide sequence ID" value="NZ_JBEFLD010000004.1"/>
</dbReference>
<keyword evidence="1 2" id="KW-0784">Thiamine biosynthesis</keyword>
<evidence type="ECO:0000259" key="4">
    <source>
        <dbReference type="Pfam" id="PF02769"/>
    </source>
</evidence>
<feature type="binding site" evidence="2">
    <location>
        <position position="207"/>
    </location>
    <ligand>
        <name>ATP</name>
        <dbReference type="ChEBI" id="CHEBI:30616"/>
    </ligand>
</feature>
<dbReference type="EC" id="2.7.4.16" evidence="2"/>
<feature type="binding site" evidence="2">
    <location>
        <position position="205"/>
    </location>
    <ligand>
        <name>Mg(2+)</name>
        <dbReference type="ChEBI" id="CHEBI:18420"/>
        <label>3</label>
    </ligand>
</feature>
<keyword evidence="2" id="KW-0547">Nucleotide-binding</keyword>
<dbReference type="InterPro" id="IPR036921">
    <property type="entry name" value="PurM-like_N_sf"/>
</dbReference>
<feature type="binding site" evidence="2">
    <location>
        <position position="49"/>
    </location>
    <ligand>
        <name>substrate</name>
    </ligand>
</feature>
<proteinExistence type="inferred from homology"/>
<feature type="binding site" evidence="2">
    <location>
        <position position="117"/>
    </location>
    <ligand>
        <name>Mg(2+)</name>
        <dbReference type="ChEBI" id="CHEBI:18420"/>
        <label>1</label>
    </ligand>
</feature>
<comment type="similarity">
    <text evidence="2">Belongs to the thiamine-monophosphate kinase family.</text>
</comment>
<keyword evidence="2 5" id="KW-0808">Transferase</keyword>
<accession>A0ABV1M4R8</accession>
<feature type="binding site" evidence="2">
    <location>
        <position position="40"/>
    </location>
    <ligand>
        <name>Mg(2+)</name>
        <dbReference type="ChEBI" id="CHEBI:18420"/>
        <label>4</label>
    </ligand>
</feature>
<evidence type="ECO:0000313" key="5">
    <source>
        <dbReference type="EMBL" id="MEQ6290655.1"/>
    </source>
</evidence>
<dbReference type="InterPro" id="IPR006283">
    <property type="entry name" value="ThiL-like"/>
</dbReference>
<feature type="binding site" evidence="2">
    <location>
        <position position="310"/>
    </location>
    <ligand>
        <name>substrate</name>
    </ligand>
</feature>
<feature type="binding site" evidence="2">
    <location>
        <position position="254"/>
    </location>
    <ligand>
        <name>substrate</name>
    </ligand>
</feature>
<feature type="domain" description="PurM-like N-terminal" evidence="3">
    <location>
        <begin position="23"/>
        <end position="132"/>
    </location>
</feature>
<protein>
    <recommendedName>
        <fullName evidence="2">Thiamine-monophosphate kinase</fullName>
        <shortName evidence="2">TMP kinase</shortName>
        <shortName evidence="2">Thiamine-phosphate kinase</shortName>
        <ecNumber evidence="2">2.7.4.16</ecNumber>
    </recommendedName>
</protein>
<comment type="catalytic activity">
    <reaction evidence="2">
        <text>thiamine phosphate + ATP = thiamine diphosphate + ADP</text>
        <dbReference type="Rhea" id="RHEA:15913"/>
        <dbReference type="ChEBI" id="CHEBI:30616"/>
        <dbReference type="ChEBI" id="CHEBI:37575"/>
        <dbReference type="ChEBI" id="CHEBI:58937"/>
        <dbReference type="ChEBI" id="CHEBI:456216"/>
        <dbReference type="EC" id="2.7.4.16"/>
    </reaction>
</comment>
<evidence type="ECO:0000256" key="1">
    <source>
        <dbReference type="ARBA" id="ARBA00022977"/>
    </source>
</evidence>
<keyword evidence="2 5" id="KW-0418">Kinase</keyword>
<name>A0ABV1M4R8_9NEIS</name>
<evidence type="ECO:0000259" key="3">
    <source>
        <dbReference type="Pfam" id="PF00586"/>
    </source>
</evidence>
<comment type="pathway">
    <text evidence="2">Cofactor biosynthesis; thiamine diphosphate biosynthesis; thiamine diphosphate from thiamine phosphate: step 1/1.</text>
</comment>
<dbReference type="NCBIfam" id="TIGR01379">
    <property type="entry name" value="thiL"/>
    <property type="match status" value="1"/>
</dbReference>
<comment type="caution">
    <text evidence="5">The sequence shown here is derived from an EMBL/GenBank/DDBJ whole genome shotgun (WGS) entry which is preliminary data.</text>
</comment>
<dbReference type="SUPFAM" id="SSF55326">
    <property type="entry name" value="PurM N-terminal domain-like"/>
    <property type="match status" value="1"/>
</dbReference>
<keyword evidence="2" id="KW-0460">Magnesium</keyword>
<dbReference type="PANTHER" id="PTHR30270">
    <property type="entry name" value="THIAMINE-MONOPHOSPHATE KINASE"/>
    <property type="match status" value="1"/>
</dbReference>
<dbReference type="PANTHER" id="PTHR30270:SF0">
    <property type="entry name" value="THIAMINE-MONOPHOSPHATE KINASE"/>
    <property type="match status" value="1"/>
</dbReference>
<sequence length="314" mass="32701">MNEFDLIRRYFTHGTPGAVLGVGDDAAILRPTAGHDLHVSADMLVSGRHFFADVDPEALGHKALAVNLSDMAAMGATPRWALLALALPQLDETWVAAFARGFFTLAAAHGVGVVGGDTTRGPLTLSVTIMGETPQGQALRRDGARAGDDIWVSGQLGLAAAALQQRLGKLPGVTLPADCLRQLERPQPRVSLGKLLLGIAHAALDVSDGFAADLSHILARSHCGAEVWLDALPAHPALQPLRAQLLPCIAAGGDDYELCFTAAPERAAAVEAAAAAAGVMVCKVGRISMVPGLRLLAGDGSAVQLERLGYDHFV</sequence>
<dbReference type="PIRSF" id="PIRSF005303">
    <property type="entry name" value="Thiam_monoph_kin"/>
    <property type="match status" value="1"/>
</dbReference>
<comment type="function">
    <text evidence="2">Catalyzes the ATP-dependent phosphorylation of thiamine-monophosphate (TMP) to form thiamine-pyrophosphate (TPP), the active form of vitamin B1.</text>
</comment>
<feature type="binding site" evidence="2">
    <location>
        <position position="70"/>
    </location>
    <ligand>
        <name>Mg(2+)</name>
        <dbReference type="ChEBI" id="CHEBI:18420"/>
        <label>4</label>
    </ligand>
</feature>
<dbReference type="Gene3D" id="3.30.1330.10">
    <property type="entry name" value="PurM-like, N-terminal domain"/>
    <property type="match status" value="1"/>
</dbReference>
<organism evidence="5 6">
    <name type="scientific">Vogesella oryzagri</name>
    <dbReference type="NCBI Taxonomy" id="3160864"/>
    <lineage>
        <taxon>Bacteria</taxon>
        <taxon>Pseudomonadati</taxon>
        <taxon>Pseudomonadota</taxon>
        <taxon>Betaproteobacteria</taxon>
        <taxon>Neisseriales</taxon>
        <taxon>Chromobacteriaceae</taxon>
        <taxon>Vogesella</taxon>
    </lineage>
</organism>
<feature type="binding site" evidence="2">
    <location>
        <position position="70"/>
    </location>
    <ligand>
        <name>Mg(2+)</name>
        <dbReference type="ChEBI" id="CHEBI:18420"/>
        <label>2</label>
    </ligand>
</feature>
<dbReference type="SUPFAM" id="SSF56042">
    <property type="entry name" value="PurM C-terminal domain-like"/>
    <property type="match status" value="1"/>
</dbReference>
<dbReference type="Proteomes" id="UP001433638">
    <property type="component" value="Unassembled WGS sequence"/>
</dbReference>
<feature type="binding site" evidence="2">
    <location>
        <position position="25"/>
    </location>
    <ligand>
        <name>Mg(2+)</name>
        <dbReference type="ChEBI" id="CHEBI:18420"/>
        <label>3</label>
    </ligand>
</feature>
<feature type="binding site" evidence="2">
    <location>
        <position position="42"/>
    </location>
    <ligand>
        <name>Mg(2+)</name>
        <dbReference type="ChEBI" id="CHEBI:18420"/>
        <label>1</label>
    </ligand>
</feature>
<dbReference type="Pfam" id="PF00586">
    <property type="entry name" value="AIRS"/>
    <property type="match status" value="1"/>
</dbReference>
<evidence type="ECO:0000256" key="2">
    <source>
        <dbReference type="HAMAP-Rule" id="MF_02128"/>
    </source>
</evidence>